<gene>
    <name evidence="1" type="primary">ORF187621</name>
</gene>
<dbReference type="EMBL" id="HACG01045440">
    <property type="protein sequence ID" value="CEK92305.1"/>
    <property type="molecule type" value="Transcribed_RNA"/>
</dbReference>
<proteinExistence type="predicted"/>
<sequence>MRWFMEKEKRFLCVMFRDKKASKHCILVSIRAVVETKEINRSGLTKEINRS</sequence>
<feature type="non-terminal residue" evidence="1">
    <location>
        <position position="51"/>
    </location>
</feature>
<accession>A0A0B7BJG1</accession>
<organism evidence="1">
    <name type="scientific">Arion vulgaris</name>
    <dbReference type="NCBI Taxonomy" id="1028688"/>
    <lineage>
        <taxon>Eukaryota</taxon>
        <taxon>Metazoa</taxon>
        <taxon>Spiralia</taxon>
        <taxon>Lophotrochozoa</taxon>
        <taxon>Mollusca</taxon>
        <taxon>Gastropoda</taxon>
        <taxon>Heterobranchia</taxon>
        <taxon>Euthyneura</taxon>
        <taxon>Panpulmonata</taxon>
        <taxon>Eupulmonata</taxon>
        <taxon>Stylommatophora</taxon>
        <taxon>Helicina</taxon>
        <taxon>Arionoidea</taxon>
        <taxon>Arionidae</taxon>
        <taxon>Arion</taxon>
    </lineage>
</organism>
<protein>
    <submittedName>
        <fullName evidence="1">Uncharacterized protein</fullName>
    </submittedName>
</protein>
<dbReference type="AlphaFoldDB" id="A0A0B7BJG1"/>
<reference evidence="1" key="1">
    <citation type="submission" date="2014-12" db="EMBL/GenBank/DDBJ databases">
        <title>Insight into the proteome of Arion vulgaris.</title>
        <authorList>
            <person name="Aradska J."/>
            <person name="Bulat T."/>
            <person name="Smidak R."/>
            <person name="Sarate P."/>
            <person name="Gangsoo J."/>
            <person name="Sialana F."/>
            <person name="Bilban M."/>
            <person name="Lubec G."/>
        </authorList>
    </citation>
    <scope>NUCLEOTIDE SEQUENCE</scope>
    <source>
        <tissue evidence="1">Skin</tissue>
    </source>
</reference>
<evidence type="ECO:0000313" key="1">
    <source>
        <dbReference type="EMBL" id="CEK92305.1"/>
    </source>
</evidence>
<name>A0A0B7BJG1_9EUPU</name>